<dbReference type="InterPro" id="IPR011701">
    <property type="entry name" value="MFS"/>
</dbReference>
<dbReference type="PANTHER" id="PTHR23502">
    <property type="entry name" value="MAJOR FACILITATOR SUPERFAMILY"/>
    <property type="match status" value="1"/>
</dbReference>
<dbReference type="GO" id="GO:0022857">
    <property type="term" value="F:transmembrane transporter activity"/>
    <property type="evidence" value="ECO:0007669"/>
    <property type="project" value="InterPro"/>
</dbReference>
<evidence type="ECO:0000256" key="2">
    <source>
        <dbReference type="ARBA" id="ARBA00008335"/>
    </source>
</evidence>
<dbReference type="Gene3D" id="1.20.1250.20">
    <property type="entry name" value="MFS general substrate transporter like domains"/>
    <property type="match status" value="1"/>
</dbReference>
<comment type="similarity">
    <text evidence="2">Belongs to the major facilitator superfamily.</text>
</comment>
<dbReference type="AlphaFoldDB" id="R0KDU4"/>
<feature type="transmembrane region" description="Helical" evidence="7">
    <location>
        <begin position="120"/>
        <end position="142"/>
    </location>
</feature>
<dbReference type="InterPro" id="IPR020846">
    <property type="entry name" value="MFS_dom"/>
</dbReference>
<dbReference type="OrthoDB" id="5296287at2759"/>
<dbReference type="InterPro" id="IPR036259">
    <property type="entry name" value="MFS_trans_sf"/>
</dbReference>
<evidence type="ECO:0000256" key="1">
    <source>
        <dbReference type="ARBA" id="ARBA00004141"/>
    </source>
</evidence>
<dbReference type="SUPFAM" id="SSF103473">
    <property type="entry name" value="MFS general substrate transporter"/>
    <property type="match status" value="1"/>
</dbReference>
<keyword evidence="5 7" id="KW-0472">Membrane</keyword>
<dbReference type="CDD" id="cd17323">
    <property type="entry name" value="MFS_Tpo1_MDR_like"/>
    <property type="match status" value="1"/>
</dbReference>
<organism evidence="9 10">
    <name type="scientific">Exserohilum turcicum (strain 28A)</name>
    <name type="common">Northern leaf blight fungus</name>
    <name type="synonym">Setosphaeria turcica</name>
    <dbReference type="NCBI Taxonomy" id="671987"/>
    <lineage>
        <taxon>Eukaryota</taxon>
        <taxon>Fungi</taxon>
        <taxon>Dikarya</taxon>
        <taxon>Ascomycota</taxon>
        <taxon>Pezizomycotina</taxon>
        <taxon>Dothideomycetes</taxon>
        <taxon>Pleosporomycetidae</taxon>
        <taxon>Pleosporales</taxon>
        <taxon>Pleosporineae</taxon>
        <taxon>Pleosporaceae</taxon>
        <taxon>Exserohilum</taxon>
    </lineage>
</organism>
<feature type="transmembrane region" description="Helical" evidence="7">
    <location>
        <begin position="294"/>
        <end position="316"/>
    </location>
</feature>
<accession>R0KDU4</accession>
<dbReference type="GO" id="GO:0016020">
    <property type="term" value="C:membrane"/>
    <property type="evidence" value="ECO:0007669"/>
    <property type="project" value="UniProtKB-SubCell"/>
</dbReference>
<evidence type="ECO:0000256" key="6">
    <source>
        <dbReference type="SAM" id="MobiDB-lite"/>
    </source>
</evidence>
<evidence type="ECO:0000313" key="10">
    <source>
        <dbReference type="Proteomes" id="UP000016935"/>
    </source>
</evidence>
<dbReference type="EMBL" id="KB908592">
    <property type="protein sequence ID" value="EOA87504.1"/>
    <property type="molecule type" value="Genomic_DNA"/>
</dbReference>
<reference evidence="9 10" key="1">
    <citation type="journal article" date="2012" name="PLoS Pathog.">
        <title>Diverse lifestyles and strategies of plant pathogenesis encoded in the genomes of eighteen Dothideomycetes fungi.</title>
        <authorList>
            <person name="Ohm R.A."/>
            <person name="Feau N."/>
            <person name="Henrissat B."/>
            <person name="Schoch C.L."/>
            <person name="Horwitz B.A."/>
            <person name="Barry K.W."/>
            <person name="Condon B.J."/>
            <person name="Copeland A.C."/>
            <person name="Dhillon B."/>
            <person name="Glaser F."/>
            <person name="Hesse C.N."/>
            <person name="Kosti I."/>
            <person name="LaButti K."/>
            <person name="Lindquist E.A."/>
            <person name="Lucas S."/>
            <person name="Salamov A.A."/>
            <person name="Bradshaw R.E."/>
            <person name="Ciuffetti L."/>
            <person name="Hamelin R.C."/>
            <person name="Kema G.H.J."/>
            <person name="Lawrence C."/>
            <person name="Scott J.A."/>
            <person name="Spatafora J.W."/>
            <person name="Turgeon B.G."/>
            <person name="de Wit P.J.G.M."/>
            <person name="Zhong S."/>
            <person name="Goodwin S.B."/>
            <person name="Grigoriev I.V."/>
        </authorList>
    </citation>
    <scope>NUCLEOTIDE SEQUENCE [LARGE SCALE GENOMIC DNA]</scope>
    <source>
        <strain evidence="10">28A</strain>
    </source>
</reference>
<evidence type="ECO:0000313" key="9">
    <source>
        <dbReference type="EMBL" id="EOA87504.1"/>
    </source>
</evidence>
<dbReference type="Proteomes" id="UP000016935">
    <property type="component" value="Unassembled WGS sequence"/>
</dbReference>
<dbReference type="FunFam" id="1.20.1250.20:FF:000011">
    <property type="entry name" value="MFS multidrug transporter, putative"/>
    <property type="match status" value="1"/>
</dbReference>
<keyword evidence="4 7" id="KW-1133">Transmembrane helix</keyword>
<dbReference type="HOGENOM" id="CLU_008455_1_2_1"/>
<protein>
    <recommendedName>
        <fullName evidence="8">Major facilitator superfamily (MFS) profile domain-containing protein</fullName>
    </recommendedName>
</protein>
<dbReference type="GeneID" id="19397382"/>
<dbReference type="eggNOG" id="KOG0255">
    <property type="taxonomic scope" value="Eukaryota"/>
</dbReference>
<dbReference type="STRING" id="671987.R0KDU4"/>
<evidence type="ECO:0000256" key="4">
    <source>
        <dbReference type="ARBA" id="ARBA00022989"/>
    </source>
</evidence>
<dbReference type="Pfam" id="PF07690">
    <property type="entry name" value="MFS_1"/>
    <property type="match status" value="1"/>
</dbReference>
<feature type="transmembrane region" description="Helical" evidence="7">
    <location>
        <begin position="64"/>
        <end position="86"/>
    </location>
</feature>
<comment type="subcellular location">
    <subcellularLocation>
        <location evidence="1">Membrane</location>
        <topology evidence="1">Multi-pass membrane protein</topology>
    </subcellularLocation>
</comment>
<proteinExistence type="inferred from homology"/>
<feature type="transmembrane region" description="Helical" evidence="7">
    <location>
        <begin position="185"/>
        <end position="212"/>
    </location>
</feature>
<feature type="region of interest" description="Disordered" evidence="6">
    <location>
        <begin position="1"/>
        <end position="38"/>
    </location>
</feature>
<evidence type="ECO:0000256" key="7">
    <source>
        <dbReference type="SAM" id="Phobius"/>
    </source>
</evidence>
<dbReference type="PROSITE" id="PS50850">
    <property type="entry name" value="MFS"/>
    <property type="match status" value="1"/>
</dbReference>
<evidence type="ECO:0000259" key="8">
    <source>
        <dbReference type="PROSITE" id="PS50850"/>
    </source>
</evidence>
<keyword evidence="3 7" id="KW-0812">Transmembrane</keyword>
<evidence type="ECO:0000256" key="3">
    <source>
        <dbReference type="ARBA" id="ARBA00022692"/>
    </source>
</evidence>
<feature type="transmembrane region" description="Helical" evidence="7">
    <location>
        <begin position="253"/>
        <end position="274"/>
    </location>
</feature>
<gene>
    <name evidence="9" type="ORF">SETTUDRAFT_154175</name>
</gene>
<feature type="transmembrane region" description="Helical" evidence="7">
    <location>
        <begin position="154"/>
        <end position="179"/>
    </location>
</feature>
<feature type="transmembrane region" description="Helical" evidence="7">
    <location>
        <begin position="362"/>
        <end position="385"/>
    </location>
</feature>
<dbReference type="PANTHER" id="PTHR23502:SF68">
    <property type="entry name" value="MULTIDRUG TRANSPORTER, PUTATIVE (AFU_ORTHOLOGUE AFUA_3G01120)-RELATED"/>
    <property type="match status" value="1"/>
</dbReference>
<reference evidence="9 10" key="2">
    <citation type="journal article" date="2013" name="PLoS Genet.">
        <title>Comparative genome structure, secondary metabolite, and effector coding capacity across Cochliobolus pathogens.</title>
        <authorList>
            <person name="Condon B.J."/>
            <person name="Leng Y."/>
            <person name="Wu D."/>
            <person name="Bushley K.E."/>
            <person name="Ohm R.A."/>
            <person name="Otillar R."/>
            <person name="Martin J."/>
            <person name="Schackwitz W."/>
            <person name="Grimwood J."/>
            <person name="MohdZainudin N."/>
            <person name="Xue C."/>
            <person name="Wang R."/>
            <person name="Manning V.A."/>
            <person name="Dhillon B."/>
            <person name="Tu Z.J."/>
            <person name="Steffenson B.J."/>
            <person name="Salamov A."/>
            <person name="Sun H."/>
            <person name="Lowry S."/>
            <person name="LaButti K."/>
            <person name="Han J."/>
            <person name="Copeland A."/>
            <person name="Lindquist E."/>
            <person name="Barry K."/>
            <person name="Schmutz J."/>
            <person name="Baker S.E."/>
            <person name="Ciuffetti L.M."/>
            <person name="Grigoriev I.V."/>
            <person name="Zhong S."/>
            <person name="Turgeon B.G."/>
        </authorList>
    </citation>
    <scope>NUCLEOTIDE SEQUENCE [LARGE SCALE GENOMIC DNA]</scope>
    <source>
        <strain evidence="10">28A</strain>
    </source>
</reference>
<name>R0KDU4_EXST2</name>
<evidence type="ECO:0000256" key="5">
    <source>
        <dbReference type="ARBA" id="ARBA00023136"/>
    </source>
</evidence>
<dbReference type="RefSeq" id="XP_008025883.1">
    <property type="nucleotide sequence ID" value="XM_008027692.1"/>
</dbReference>
<keyword evidence="10" id="KW-1185">Reference proteome</keyword>
<feature type="transmembrane region" description="Helical" evidence="7">
    <location>
        <begin position="93"/>
        <end position="114"/>
    </location>
</feature>
<feature type="domain" description="Major facilitator superfamily (MFS) profile" evidence="8">
    <location>
        <begin position="1"/>
        <end position="456"/>
    </location>
</feature>
<feature type="compositionally biased region" description="Basic and acidic residues" evidence="6">
    <location>
        <begin position="1"/>
        <end position="18"/>
    </location>
</feature>
<feature type="transmembrane region" description="Helical" evidence="7">
    <location>
        <begin position="430"/>
        <end position="452"/>
    </location>
</feature>
<sequence length="466" mass="50867">MEQDSKKAQAGHIPKDGVVEDPNVVEFDGPDDPENPLNWSSTKKATQIILSPILKNFNSSNQTAGALVTTVFLLGYTFGPIMIAPLSELYGRAILYNTCMFLFIICNILCALANSLGSLIVYRFLSGIAGSCPVTLGPGSITDMLTSEKRTGPMGAYIIVSILGPNIGVVAGGYFAAAAGWRWDFWLIVIVCSVLTLLSVLFLCESNPYVLLEHKARHLRKRTRNMALQSTLHTSKTSRDLFTFSITRPLKMLMSPIVFSLSLYTATVCSYLYLCFTTFETVFHDQYGFSSGETGLATLGMGAGCVFGCVACGLLTTTVSKWLTKMHGGNSKPEYQLISMILGGVCTPIGLFWYGWSAHAKLHWMVPIMGAVFIGIGMIFTYMPSMMYLIDIYTRHAASVTAASTILRCLLGAVLPLAGPAMYNALGLGWGNSLLAFISIAFLPIPIILSLYSERLRNIRIFKVEF</sequence>
<feature type="transmembrane region" description="Helical" evidence="7">
    <location>
        <begin position="337"/>
        <end position="356"/>
    </location>
</feature>